<gene>
    <name evidence="5" type="ORF">SteCoe_25664</name>
</gene>
<keyword evidence="1" id="KW-0694">RNA-binding</keyword>
<feature type="transmembrane region" description="Helical" evidence="3">
    <location>
        <begin position="660"/>
        <end position="678"/>
    </location>
</feature>
<feature type="transmembrane region" description="Helical" evidence="3">
    <location>
        <begin position="736"/>
        <end position="755"/>
    </location>
</feature>
<dbReference type="AlphaFoldDB" id="A0A1R2BEY5"/>
<feature type="transmembrane region" description="Helical" evidence="3">
    <location>
        <begin position="180"/>
        <end position="202"/>
    </location>
</feature>
<dbReference type="PROSITE" id="PS50102">
    <property type="entry name" value="RRM"/>
    <property type="match status" value="1"/>
</dbReference>
<evidence type="ECO:0000256" key="3">
    <source>
        <dbReference type="SAM" id="Phobius"/>
    </source>
</evidence>
<dbReference type="GO" id="GO:0005227">
    <property type="term" value="F:calcium-activated cation channel activity"/>
    <property type="evidence" value="ECO:0007669"/>
    <property type="project" value="InterPro"/>
</dbReference>
<dbReference type="PANTHER" id="PTHR13018">
    <property type="entry name" value="PROBABLE MEMBRANE PROTEIN DUF221-RELATED"/>
    <property type="match status" value="1"/>
</dbReference>
<dbReference type="GO" id="GO:0005886">
    <property type="term" value="C:plasma membrane"/>
    <property type="evidence" value="ECO:0007669"/>
    <property type="project" value="TreeGrafter"/>
</dbReference>
<evidence type="ECO:0000256" key="1">
    <source>
        <dbReference type="PROSITE-ProRule" id="PRU00176"/>
    </source>
</evidence>
<accession>A0A1R2BEY5</accession>
<sequence length="825" mass="97003">MEEDCEKKINENEFDIIASQVDSTTVSPYIKNPSLDNEEKDKLTGRYNNEKIEVDENFNNGQEEEIDLSNVFYDLKSPDIGDAEKTRTKFSKFLSFSACSTKLKDVGKISLNYQMYLRILKRMGVLFFILGVFSIYQIYYNSQGSKLKVVDAYIEIDLWNLNNQNTPTNINEFTLYEQRIIKFIIFDFLTILIYFVYLQYLAKFIRKLQKKHSKRADILKKYNENTLDIEDFTIMVLGLPPDIKEDEIKEKFDANNILNVIFVRDYGAGLKIYKEQHDIQKELDHLINLKKIYQNSNQISKYKDLEKKIKIKKTKLENAKESVNNFNKNKKNLTHEMRFPIIRAFVVFSSRKVRNRIIKIYSPLINLLSVFNIQSDHFSLQRTSSGKVEKINIKVFAADSPNSINWEQIKHHRSLVLRFLIFVSLFIVILFVSYESVYLVKKYFSQILKNEKCSNINDELPLAEAQKLYTTFAKRFCYCKNQLFAEMKNNSKLKDYCSEFIKDLSLTMMVRFGFGIIVWLTNFGMKKIVKIWIEIVYHSGKNKRELLIVTCLFPIVLINMGVVAIVLNVSEKVFTKEWYSSSGNTLVSAMILGILTSHLEYIIYYILGHIKRNFCLRKFKSQGELNRRFKAHEFELANRYALMLIVVCICYMHAGGLPFLNIICCISLFVQYWIDKWLMFSYNTTPTIHNKFIGHRIILLLHFPLLIHCIEFYFIYHSALIYNQDMDKNEKPQNALKILIGLDIFVLIFSSLSLLKQFFKLKLRSCKKNEVVAINDRNLSLEAFLFEQSKKYDVGENKIYSKLTRESECNDFSTLKSVDRLINRI</sequence>
<feature type="transmembrane region" description="Helical" evidence="3">
    <location>
        <begin position="587"/>
        <end position="607"/>
    </location>
</feature>
<keyword evidence="2" id="KW-0175">Coiled coil</keyword>
<evidence type="ECO:0000259" key="4">
    <source>
        <dbReference type="PROSITE" id="PS50102"/>
    </source>
</evidence>
<feature type="transmembrane region" description="Helical" evidence="3">
    <location>
        <begin position="415"/>
        <end position="434"/>
    </location>
</feature>
<proteinExistence type="predicted"/>
<keyword evidence="3" id="KW-0472">Membrane</keyword>
<dbReference type="InterPro" id="IPR000504">
    <property type="entry name" value="RRM_dom"/>
</dbReference>
<dbReference type="PANTHER" id="PTHR13018:SF5">
    <property type="entry name" value="RE44586P"/>
    <property type="match status" value="1"/>
</dbReference>
<dbReference type="GO" id="GO:0003723">
    <property type="term" value="F:RNA binding"/>
    <property type="evidence" value="ECO:0007669"/>
    <property type="project" value="UniProtKB-UniRule"/>
</dbReference>
<feature type="transmembrane region" description="Helical" evidence="3">
    <location>
        <begin position="508"/>
        <end position="525"/>
    </location>
</feature>
<keyword evidence="6" id="KW-1185">Reference proteome</keyword>
<feature type="transmembrane region" description="Helical" evidence="3">
    <location>
        <begin position="546"/>
        <end position="567"/>
    </location>
</feature>
<protein>
    <recommendedName>
        <fullName evidence="4">RRM domain-containing protein</fullName>
    </recommendedName>
</protein>
<reference evidence="5 6" key="1">
    <citation type="submission" date="2016-11" db="EMBL/GenBank/DDBJ databases">
        <title>The macronuclear genome of Stentor coeruleus: a giant cell with tiny introns.</title>
        <authorList>
            <person name="Slabodnick M."/>
            <person name="Ruby J.G."/>
            <person name="Reiff S.B."/>
            <person name="Swart E.C."/>
            <person name="Gosai S."/>
            <person name="Prabakaran S."/>
            <person name="Witkowska E."/>
            <person name="Larue G.E."/>
            <person name="Fisher S."/>
            <person name="Freeman R.M."/>
            <person name="Gunawardena J."/>
            <person name="Chu W."/>
            <person name="Stover N.A."/>
            <person name="Gregory B.D."/>
            <person name="Nowacki M."/>
            <person name="Derisi J."/>
            <person name="Roy S.W."/>
            <person name="Marshall W.F."/>
            <person name="Sood P."/>
        </authorList>
    </citation>
    <scope>NUCLEOTIDE SEQUENCE [LARGE SCALE GENOMIC DNA]</scope>
    <source>
        <strain evidence="5">WM001</strain>
    </source>
</reference>
<dbReference type="InterPro" id="IPR045122">
    <property type="entry name" value="Csc1-like"/>
</dbReference>
<comment type="caution">
    <text evidence="5">The sequence shown here is derived from an EMBL/GenBank/DDBJ whole genome shotgun (WGS) entry which is preliminary data.</text>
</comment>
<dbReference type="EMBL" id="MPUH01000702">
    <property type="protein sequence ID" value="OMJ75225.1"/>
    <property type="molecule type" value="Genomic_DNA"/>
</dbReference>
<evidence type="ECO:0000313" key="5">
    <source>
        <dbReference type="EMBL" id="OMJ75225.1"/>
    </source>
</evidence>
<keyword evidence="3" id="KW-1133">Transmembrane helix</keyword>
<name>A0A1R2BEY5_9CILI</name>
<dbReference type="OrthoDB" id="297739at2759"/>
<evidence type="ECO:0000313" key="6">
    <source>
        <dbReference type="Proteomes" id="UP000187209"/>
    </source>
</evidence>
<keyword evidence="3" id="KW-0812">Transmembrane</keyword>
<feature type="transmembrane region" description="Helical" evidence="3">
    <location>
        <begin position="123"/>
        <end position="140"/>
    </location>
</feature>
<organism evidence="5 6">
    <name type="scientific">Stentor coeruleus</name>
    <dbReference type="NCBI Taxonomy" id="5963"/>
    <lineage>
        <taxon>Eukaryota</taxon>
        <taxon>Sar</taxon>
        <taxon>Alveolata</taxon>
        <taxon>Ciliophora</taxon>
        <taxon>Postciliodesmatophora</taxon>
        <taxon>Heterotrichea</taxon>
        <taxon>Heterotrichida</taxon>
        <taxon>Stentoridae</taxon>
        <taxon>Stentor</taxon>
    </lineage>
</organism>
<evidence type="ECO:0000256" key="2">
    <source>
        <dbReference type="SAM" id="Coils"/>
    </source>
</evidence>
<dbReference type="Proteomes" id="UP000187209">
    <property type="component" value="Unassembled WGS sequence"/>
</dbReference>
<feature type="transmembrane region" description="Helical" evidence="3">
    <location>
        <begin position="698"/>
        <end position="716"/>
    </location>
</feature>
<feature type="domain" description="RRM" evidence="4">
    <location>
        <begin position="232"/>
        <end position="316"/>
    </location>
</feature>
<dbReference type="InterPro" id="IPR027815">
    <property type="entry name" value="CSC1/OSCA1-like_cyt"/>
</dbReference>
<dbReference type="Pfam" id="PF14703">
    <property type="entry name" value="PHM7_cyt"/>
    <property type="match status" value="1"/>
</dbReference>
<feature type="coiled-coil region" evidence="2">
    <location>
        <begin position="302"/>
        <end position="336"/>
    </location>
</feature>